<protein>
    <submittedName>
        <fullName evidence="1">Uncharacterized protein</fullName>
    </submittedName>
</protein>
<reference evidence="1 2" key="1">
    <citation type="journal article" date="2016" name="Nat. Commun.">
        <title>Thousands of microbial genomes shed light on interconnected biogeochemical processes in an aquifer system.</title>
        <authorList>
            <person name="Anantharaman K."/>
            <person name="Brown C.T."/>
            <person name="Hug L.A."/>
            <person name="Sharon I."/>
            <person name="Castelle C.J."/>
            <person name="Probst A.J."/>
            <person name="Thomas B.C."/>
            <person name="Singh A."/>
            <person name="Wilkins M.J."/>
            <person name="Karaoz U."/>
            <person name="Brodie E.L."/>
            <person name="Williams K.H."/>
            <person name="Hubbard S.S."/>
            <person name="Banfield J.F."/>
        </authorList>
    </citation>
    <scope>NUCLEOTIDE SEQUENCE [LARGE SCALE GENOMIC DNA]</scope>
</reference>
<dbReference type="AlphaFoldDB" id="A0A1F7V9K0"/>
<name>A0A1F7V9K0_9BACT</name>
<dbReference type="EMBL" id="MGEP01000034">
    <property type="protein sequence ID" value="OGL87190.1"/>
    <property type="molecule type" value="Genomic_DNA"/>
</dbReference>
<dbReference type="Proteomes" id="UP000178723">
    <property type="component" value="Unassembled WGS sequence"/>
</dbReference>
<gene>
    <name evidence="1" type="ORF">A3I40_01245</name>
</gene>
<sequence>MRTTISVSLNKAGVTKIKKLAVRRGFHTASDYLRFLLEQDDVDLISESELIARSKEADNMHRSNKLVRAKSLSEFLD</sequence>
<proteinExistence type="predicted"/>
<accession>A0A1F7V9K0</accession>
<organism evidence="1 2">
    <name type="scientific">Candidatus Uhrbacteria bacterium RIFCSPLOWO2_02_FULL_48_12</name>
    <dbReference type="NCBI Taxonomy" id="1802407"/>
    <lineage>
        <taxon>Bacteria</taxon>
        <taxon>Candidatus Uhriibacteriota</taxon>
    </lineage>
</organism>
<comment type="caution">
    <text evidence="1">The sequence shown here is derived from an EMBL/GenBank/DDBJ whole genome shotgun (WGS) entry which is preliminary data.</text>
</comment>
<evidence type="ECO:0000313" key="1">
    <source>
        <dbReference type="EMBL" id="OGL87190.1"/>
    </source>
</evidence>
<dbReference type="STRING" id="1802407.A3I40_01245"/>
<evidence type="ECO:0000313" key="2">
    <source>
        <dbReference type="Proteomes" id="UP000178723"/>
    </source>
</evidence>